<dbReference type="Proteomes" id="UP000693970">
    <property type="component" value="Unassembled WGS sequence"/>
</dbReference>
<dbReference type="EMBL" id="JAGRRH010000083">
    <property type="protein sequence ID" value="KAG7337453.1"/>
    <property type="molecule type" value="Genomic_DNA"/>
</dbReference>
<evidence type="ECO:0000256" key="3">
    <source>
        <dbReference type="ARBA" id="ARBA00022448"/>
    </source>
</evidence>
<comment type="similarity">
    <text evidence="7">Belongs to the COPE family.</text>
</comment>
<dbReference type="GO" id="GO:0015031">
    <property type="term" value="P:protein transport"/>
    <property type="evidence" value="ECO:0007669"/>
    <property type="project" value="UniProtKB-KW"/>
</dbReference>
<evidence type="ECO:0000256" key="7">
    <source>
        <dbReference type="PIRNR" id="PIRNR016478"/>
    </source>
</evidence>
<reference evidence="8" key="1">
    <citation type="journal article" date="2021" name="Sci. Rep.">
        <title>Diploid genomic architecture of Nitzschia inconspicua, an elite biomass production diatom.</title>
        <authorList>
            <person name="Oliver A."/>
            <person name="Podell S."/>
            <person name="Pinowska A."/>
            <person name="Traller J.C."/>
            <person name="Smith S.R."/>
            <person name="McClure R."/>
            <person name="Beliaev A."/>
            <person name="Bohutskyi P."/>
            <person name="Hill E.A."/>
            <person name="Rabines A."/>
            <person name="Zheng H."/>
            <person name="Allen L.Z."/>
            <person name="Kuo A."/>
            <person name="Grigoriev I.V."/>
            <person name="Allen A.E."/>
            <person name="Hazlebeck D."/>
            <person name="Allen E.E."/>
        </authorList>
    </citation>
    <scope>NUCLEOTIDE SEQUENCE</scope>
    <source>
        <strain evidence="8">Hildebrandi</strain>
    </source>
</reference>
<reference evidence="8" key="2">
    <citation type="submission" date="2021-04" db="EMBL/GenBank/DDBJ databases">
        <authorList>
            <person name="Podell S."/>
        </authorList>
    </citation>
    <scope>NUCLEOTIDE SEQUENCE</scope>
    <source>
        <strain evidence="8">Hildebrandi</strain>
    </source>
</reference>
<evidence type="ECO:0000313" key="8">
    <source>
        <dbReference type="EMBL" id="KAG7337453.1"/>
    </source>
</evidence>
<gene>
    <name evidence="8" type="ORF">IV203_033391</name>
</gene>
<sequence>MAAEPDELYTLRAQFWLGHYQMALDEGKSIARRPMSPELKEEREAFVARCAIAMKDYSKVTSGETPVSSTLPLQALALQAQYEALAASGDGAQTQSVILQLQSMLGDGVSPLVQLIAANVFLQAGMKKEALACVHNGSTLEQVALCAQIYITLDRLDLAKQSLQQMRKMDEDSILTQVTSVYIALATGSSMASEASHTLNQLSEQYGPSPMLLNLMACAFMQAGKYSEAESKLEQARSEFAATDADTLVNTIVALQYQQKPVGEYLIALKQHHPNHFLSQGLDTVQGAFDREAIKYRVAA</sequence>
<dbReference type="InterPro" id="IPR006822">
    <property type="entry name" value="Coatomer_esu"/>
</dbReference>
<dbReference type="AlphaFoldDB" id="A0A9K3P7P3"/>
<keyword evidence="9" id="KW-1185">Reference proteome</keyword>
<comment type="function">
    <text evidence="7">The coatomer is a cytosolic protein complex that binds to dilysine motifs and reversibly associates with Golgi non-clathrin-coated vesicles, which further mediate biosynthetic protein transport from the ER, via the Golgi up to the trans Golgi network. The coatomer complex is required for budding from Golgi membranes, and is essential for the retrograde Golgi-to-ER transport of dilysine-tagged proteins.</text>
</comment>
<evidence type="ECO:0000313" key="9">
    <source>
        <dbReference type="Proteomes" id="UP000693970"/>
    </source>
</evidence>
<organism evidence="8 9">
    <name type="scientific">Nitzschia inconspicua</name>
    <dbReference type="NCBI Taxonomy" id="303405"/>
    <lineage>
        <taxon>Eukaryota</taxon>
        <taxon>Sar</taxon>
        <taxon>Stramenopiles</taxon>
        <taxon>Ochrophyta</taxon>
        <taxon>Bacillariophyta</taxon>
        <taxon>Bacillariophyceae</taxon>
        <taxon>Bacillariophycidae</taxon>
        <taxon>Bacillariales</taxon>
        <taxon>Bacillariaceae</taxon>
        <taxon>Nitzschia</taxon>
    </lineage>
</organism>
<comment type="caution">
    <text evidence="8">The sequence shown here is derived from an EMBL/GenBank/DDBJ whole genome shotgun (WGS) entry which is preliminary data.</text>
</comment>
<keyword evidence="4 7" id="KW-0963">Cytoplasm</keyword>
<dbReference type="GO" id="GO:0006888">
    <property type="term" value="P:endoplasmic reticulum to Golgi vesicle-mediated transport"/>
    <property type="evidence" value="ECO:0007669"/>
    <property type="project" value="TreeGrafter"/>
</dbReference>
<dbReference type="GO" id="GO:0030126">
    <property type="term" value="C:COPI vesicle coat"/>
    <property type="evidence" value="ECO:0007669"/>
    <property type="project" value="TreeGrafter"/>
</dbReference>
<comment type="subcellular location">
    <subcellularLocation>
        <location evidence="2 7">Cytoplasm</location>
    </subcellularLocation>
    <subcellularLocation>
        <location evidence="1">Membrane</location>
    </subcellularLocation>
</comment>
<dbReference type="Pfam" id="PF04733">
    <property type="entry name" value="Coatomer_E"/>
    <property type="match status" value="1"/>
</dbReference>
<proteinExistence type="inferred from homology"/>
<keyword evidence="7" id="KW-0931">ER-Golgi transport</keyword>
<accession>A0A9K3P7P3</accession>
<dbReference type="PANTHER" id="PTHR10805:SF0">
    <property type="entry name" value="COATOMER SUBUNIT EPSILON"/>
    <property type="match status" value="1"/>
</dbReference>
<evidence type="ECO:0000256" key="2">
    <source>
        <dbReference type="ARBA" id="ARBA00004496"/>
    </source>
</evidence>
<dbReference type="PANTHER" id="PTHR10805">
    <property type="entry name" value="COATOMER SUBUNIT EPSILON"/>
    <property type="match status" value="1"/>
</dbReference>
<dbReference type="GO" id="GO:0005198">
    <property type="term" value="F:structural molecule activity"/>
    <property type="evidence" value="ECO:0007669"/>
    <property type="project" value="InterPro"/>
</dbReference>
<evidence type="ECO:0000256" key="4">
    <source>
        <dbReference type="ARBA" id="ARBA00022490"/>
    </source>
</evidence>
<dbReference type="GO" id="GO:0006891">
    <property type="term" value="P:intra-Golgi vesicle-mediated transport"/>
    <property type="evidence" value="ECO:0007669"/>
    <property type="project" value="TreeGrafter"/>
</dbReference>
<name>A0A9K3P7P3_9STRA</name>
<dbReference type="GO" id="GO:0006890">
    <property type="term" value="P:retrograde vesicle-mediated transport, Golgi to endoplasmic reticulum"/>
    <property type="evidence" value="ECO:0007669"/>
    <property type="project" value="InterPro"/>
</dbReference>
<keyword evidence="6 7" id="KW-0472">Membrane</keyword>
<keyword evidence="5 7" id="KW-0653">Protein transport</keyword>
<keyword evidence="7" id="KW-0333">Golgi apparatus</keyword>
<protein>
    <recommendedName>
        <fullName evidence="7">Coatomer subunit epsilon</fullName>
    </recommendedName>
</protein>
<keyword evidence="7" id="KW-0968">Cytoplasmic vesicle</keyword>
<evidence type="ECO:0000256" key="6">
    <source>
        <dbReference type="ARBA" id="ARBA00023136"/>
    </source>
</evidence>
<evidence type="ECO:0000256" key="1">
    <source>
        <dbReference type="ARBA" id="ARBA00004370"/>
    </source>
</evidence>
<dbReference type="OrthoDB" id="310217at2759"/>
<dbReference type="PIRSF" id="PIRSF016478">
    <property type="entry name" value="Coatomer_esu"/>
    <property type="match status" value="1"/>
</dbReference>
<keyword evidence="3 7" id="KW-0813">Transport</keyword>
<evidence type="ECO:0000256" key="5">
    <source>
        <dbReference type="ARBA" id="ARBA00022927"/>
    </source>
</evidence>